<proteinExistence type="predicted"/>
<accession>A0A3D9HT14</accession>
<name>A0A3D9HT14_9BACL</name>
<dbReference type="Proteomes" id="UP000256977">
    <property type="component" value="Unassembled WGS sequence"/>
</dbReference>
<dbReference type="AlphaFoldDB" id="A0A3D9HT14"/>
<evidence type="ECO:0000313" key="2">
    <source>
        <dbReference type="Proteomes" id="UP000256977"/>
    </source>
</evidence>
<keyword evidence="2" id="KW-1185">Reference proteome</keyword>
<dbReference type="EMBL" id="QRDZ01000057">
    <property type="protein sequence ID" value="RED52652.1"/>
    <property type="molecule type" value="Genomic_DNA"/>
</dbReference>
<comment type="caution">
    <text evidence="1">The sequence shown here is derived from an EMBL/GenBank/DDBJ whole genome shotgun (WGS) entry which is preliminary data.</text>
</comment>
<protein>
    <submittedName>
        <fullName evidence="1">Uncharacterized protein</fullName>
    </submittedName>
</protein>
<sequence>MIENPMIHLEAPIFEGSLRDLGSKKCAIMENMDSRFGETHTYKLRTAETVYASIRDIYYPELSYLHNKIVEVIRNHVKPS</sequence>
<gene>
    <name evidence="1" type="ORF">DFP98_15711</name>
</gene>
<evidence type="ECO:0000313" key="1">
    <source>
        <dbReference type="EMBL" id="RED52652.1"/>
    </source>
</evidence>
<reference evidence="1 2" key="1">
    <citation type="submission" date="2018-07" db="EMBL/GenBank/DDBJ databases">
        <title>Genomic Encyclopedia of Type Strains, Phase III (KMG-III): the genomes of soil and plant-associated and newly described type strains.</title>
        <authorList>
            <person name="Whitman W."/>
        </authorList>
    </citation>
    <scope>NUCLEOTIDE SEQUENCE [LARGE SCALE GENOMIC DNA]</scope>
    <source>
        <strain evidence="1 2">CECT 7287</strain>
    </source>
</reference>
<organism evidence="1 2">
    <name type="scientific">Cohnella phaseoli</name>
    <dbReference type="NCBI Taxonomy" id="456490"/>
    <lineage>
        <taxon>Bacteria</taxon>
        <taxon>Bacillati</taxon>
        <taxon>Bacillota</taxon>
        <taxon>Bacilli</taxon>
        <taxon>Bacillales</taxon>
        <taxon>Paenibacillaceae</taxon>
        <taxon>Cohnella</taxon>
    </lineage>
</organism>